<gene>
    <name evidence="7" type="ORF">SAMN06264849_10228</name>
</gene>
<evidence type="ECO:0000256" key="1">
    <source>
        <dbReference type="ARBA" id="ARBA00022741"/>
    </source>
</evidence>
<dbReference type="CDD" id="cd00009">
    <property type="entry name" value="AAA"/>
    <property type="match status" value="1"/>
</dbReference>
<keyword evidence="3" id="KW-0805">Transcription regulation</keyword>
<dbReference type="SUPFAM" id="SSF52540">
    <property type="entry name" value="P-loop containing nucleoside triphosphate hydrolases"/>
    <property type="match status" value="1"/>
</dbReference>
<dbReference type="Gene3D" id="1.10.10.60">
    <property type="entry name" value="Homeodomain-like"/>
    <property type="match status" value="1"/>
</dbReference>
<dbReference type="PANTHER" id="PTHR32071:SF81">
    <property type="entry name" value="PROPIONATE CATABOLISM OPERON REGULATORY PROTEIN"/>
    <property type="match status" value="1"/>
</dbReference>
<dbReference type="Pfam" id="PF02954">
    <property type="entry name" value="HTH_8"/>
    <property type="match status" value="1"/>
</dbReference>
<dbReference type="PRINTS" id="PR01590">
    <property type="entry name" value="HTHFIS"/>
</dbReference>
<evidence type="ECO:0000256" key="4">
    <source>
        <dbReference type="ARBA" id="ARBA00023125"/>
    </source>
</evidence>
<dbReference type="Gene3D" id="3.30.450.20">
    <property type="entry name" value="PAS domain"/>
    <property type="match status" value="1"/>
</dbReference>
<dbReference type="InterPro" id="IPR027417">
    <property type="entry name" value="P-loop_NTPase"/>
</dbReference>
<sequence>MYSENTNTNSVIVSSWERSKTLGVDPIKIENELLGGAELKDRVDQLRDFFRASHPILERLYSQLKKTSFMILVSDVDGYILRSWGEYPFAEKAKKVWLDAGANWNEHIKGTNAIGTALIEKKPVSVIGKQHFCRENHFLTCYASPLYSPSGKLLGILDVSGDARDHHIHTLGMVTAAAQACQSQLLLENTQHELTLALQETEDIFKKMTQPLISLDESGIITRINQAAADILQRPLQCCIGQPLSHWFHCEDLLSPNGPSVKKITLHPNYKGETKTWVAQTVQDQRRKNFRVLLSPAKSRNLMKAKQIEHKSGWVYDCPKVKQVLQTVTAVAQTEASILIQGETGSGKEGIAQEIHRASGREGPLITINCAAIPEQLIESELFGYEKGAFTGAGKEGQTGKFEAAHGGTLFLDEIGELPLSSQAVLLRVLEEKVVTKIGSHQPKQVDVRIVAATNRNLVEEVQNKRFRADLYYRLCEFEIKLPPLRERSDLFSLADFFLQKVAQEIGLKEITLDHMTKKKIQHYHWPGNIRELRQVLRQAAYKAHFIRQSTRISVEELWLSRDHTPMLLLRDQEVETIIQAIQTADGNLSKAAQLLGISRTTLYKKINQYPQISKVREQIKYNNVSL</sequence>
<keyword evidence="2" id="KW-0067">ATP-binding</keyword>
<dbReference type="PROSITE" id="PS00675">
    <property type="entry name" value="SIGMA54_INTERACT_1"/>
    <property type="match status" value="1"/>
</dbReference>
<dbReference type="Pfam" id="PF01590">
    <property type="entry name" value="GAF"/>
    <property type="match status" value="1"/>
</dbReference>
<dbReference type="InterPro" id="IPR003593">
    <property type="entry name" value="AAA+_ATPase"/>
</dbReference>
<keyword evidence="8" id="KW-1185">Reference proteome</keyword>
<dbReference type="Gene3D" id="3.40.50.300">
    <property type="entry name" value="P-loop containing nucleotide triphosphate hydrolases"/>
    <property type="match status" value="1"/>
</dbReference>
<dbReference type="InterPro" id="IPR035965">
    <property type="entry name" value="PAS-like_dom_sf"/>
</dbReference>
<feature type="domain" description="Sigma-54 factor interaction" evidence="6">
    <location>
        <begin position="314"/>
        <end position="542"/>
    </location>
</feature>
<dbReference type="InterPro" id="IPR058031">
    <property type="entry name" value="AAA_lid_NorR"/>
</dbReference>
<keyword evidence="5" id="KW-0804">Transcription</keyword>
<dbReference type="InterPro" id="IPR029016">
    <property type="entry name" value="GAF-like_dom_sf"/>
</dbReference>
<evidence type="ECO:0000256" key="2">
    <source>
        <dbReference type="ARBA" id="ARBA00022840"/>
    </source>
</evidence>
<keyword evidence="4" id="KW-0238">DNA-binding</keyword>
<dbReference type="InterPro" id="IPR003018">
    <property type="entry name" value="GAF"/>
</dbReference>
<dbReference type="GO" id="GO:0005524">
    <property type="term" value="F:ATP binding"/>
    <property type="evidence" value="ECO:0007669"/>
    <property type="project" value="UniProtKB-KW"/>
</dbReference>
<dbReference type="InterPro" id="IPR025943">
    <property type="entry name" value="Sigma_54_int_dom_ATP-bd_2"/>
</dbReference>
<evidence type="ECO:0000313" key="8">
    <source>
        <dbReference type="Proteomes" id="UP000315636"/>
    </source>
</evidence>
<dbReference type="FunFam" id="3.40.50.300:FF:000006">
    <property type="entry name" value="DNA-binding transcriptional regulator NtrC"/>
    <property type="match status" value="1"/>
</dbReference>
<proteinExistence type="predicted"/>
<keyword evidence="1" id="KW-0547">Nucleotide-binding</keyword>
<accession>A0A521BE43</accession>
<protein>
    <submittedName>
        <fullName evidence="7">Transcriptional regulator of acetoin/glycerol metabolism</fullName>
    </submittedName>
</protein>
<dbReference type="Gene3D" id="1.10.8.60">
    <property type="match status" value="1"/>
</dbReference>
<evidence type="ECO:0000259" key="6">
    <source>
        <dbReference type="PROSITE" id="PS50045"/>
    </source>
</evidence>
<dbReference type="InterPro" id="IPR000014">
    <property type="entry name" value="PAS"/>
</dbReference>
<dbReference type="InterPro" id="IPR009057">
    <property type="entry name" value="Homeodomain-like_sf"/>
</dbReference>
<organism evidence="7 8">
    <name type="scientific">Melghirimyces algeriensis</name>
    <dbReference type="NCBI Taxonomy" id="910412"/>
    <lineage>
        <taxon>Bacteria</taxon>
        <taxon>Bacillati</taxon>
        <taxon>Bacillota</taxon>
        <taxon>Bacilli</taxon>
        <taxon>Bacillales</taxon>
        <taxon>Thermoactinomycetaceae</taxon>
        <taxon>Melghirimyces</taxon>
    </lineage>
</organism>
<dbReference type="InterPro" id="IPR002078">
    <property type="entry name" value="Sigma_54_int"/>
</dbReference>
<dbReference type="Pfam" id="PF25601">
    <property type="entry name" value="AAA_lid_14"/>
    <property type="match status" value="1"/>
</dbReference>
<reference evidence="7 8" key="1">
    <citation type="submission" date="2017-05" db="EMBL/GenBank/DDBJ databases">
        <authorList>
            <person name="Varghese N."/>
            <person name="Submissions S."/>
        </authorList>
    </citation>
    <scope>NUCLEOTIDE SEQUENCE [LARGE SCALE GENOMIC DNA]</scope>
    <source>
        <strain evidence="7 8">DSM 45474</strain>
    </source>
</reference>
<evidence type="ECO:0000313" key="7">
    <source>
        <dbReference type="EMBL" id="SMO45329.1"/>
    </source>
</evidence>
<dbReference type="SUPFAM" id="SSF46689">
    <property type="entry name" value="Homeodomain-like"/>
    <property type="match status" value="1"/>
</dbReference>
<evidence type="ECO:0000256" key="5">
    <source>
        <dbReference type="ARBA" id="ARBA00023163"/>
    </source>
</evidence>
<dbReference type="PROSITE" id="PS50045">
    <property type="entry name" value="SIGMA54_INTERACT_4"/>
    <property type="match status" value="1"/>
</dbReference>
<dbReference type="Pfam" id="PF00158">
    <property type="entry name" value="Sigma54_activat"/>
    <property type="match status" value="1"/>
</dbReference>
<dbReference type="GO" id="GO:0043565">
    <property type="term" value="F:sequence-specific DNA binding"/>
    <property type="evidence" value="ECO:0007669"/>
    <property type="project" value="InterPro"/>
</dbReference>
<dbReference type="EMBL" id="FXTI01000002">
    <property type="protein sequence ID" value="SMO45329.1"/>
    <property type="molecule type" value="Genomic_DNA"/>
</dbReference>
<dbReference type="GO" id="GO:0006355">
    <property type="term" value="P:regulation of DNA-templated transcription"/>
    <property type="evidence" value="ECO:0007669"/>
    <property type="project" value="InterPro"/>
</dbReference>
<dbReference type="Gene3D" id="3.30.450.40">
    <property type="match status" value="1"/>
</dbReference>
<dbReference type="CDD" id="cd00130">
    <property type="entry name" value="PAS"/>
    <property type="match status" value="1"/>
</dbReference>
<dbReference type="Proteomes" id="UP000315636">
    <property type="component" value="Unassembled WGS sequence"/>
</dbReference>
<dbReference type="RefSeq" id="WP_185956007.1">
    <property type="nucleotide sequence ID" value="NZ_FXTI01000002.1"/>
</dbReference>
<dbReference type="InterPro" id="IPR002197">
    <property type="entry name" value="HTH_Fis"/>
</dbReference>
<dbReference type="InterPro" id="IPR025662">
    <property type="entry name" value="Sigma_54_int_dom_ATP-bd_1"/>
</dbReference>
<dbReference type="SMART" id="SM00091">
    <property type="entry name" value="PAS"/>
    <property type="match status" value="1"/>
</dbReference>
<name>A0A521BE43_9BACL</name>
<dbReference type="SUPFAM" id="SSF55785">
    <property type="entry name" value="PYP-like sensor domain (PAS domain)"/>
    <property type="match status" value="1"/>
</dbReference>
<dbReference type="AlphaFoldDB" id="A0A521BE43"/>
<evidence type="ECO:0000256" key="3">
    <source>
        <dbReference type="ARBA" id="ARBA00023015"/>
    </source>
</evidence>
<dbReference type="PANTHER" id="PTHR32071">
    <property type="entry name" value="TRANSCRIPTIONAL REGULATORY PROTEIN"/>
    <property type="match status" value="1"/>
</dbReference>
<dbReference type="PROSITE" id="PS00676">
    <property type="entry name" value="SIGMA54_INTERACT_2"/>
    <property type="match status" value="1"/>
</dbReference>
<dbReference type="SMART" id="SM00382">
    <property type="entry name" value="AAA"/>
    <property type="match status" value="1"/>
</dbReference>